<dbReference type="GO" id="GO:0045165">
    <property type="term" value="P:cell fate commitment"/>
    <property type="evidence" value="ECO:0007669"/>
    <property type="project" value="TreeGrafter"/>
</dbReference>
<comment type="subcellular location">
    <subcellularLocation>
        <location evidence="1 9">Secreted</location>
        <location evidence="1 9">Extracellular space</location>
        <location evidence="1 9">Extracellular matrix</location>
    </subcellularLocation>
</comment>
<keyword evidence="10" id="KW-0812">Transmembrane</keyword>
<keyword evidence="3 9" id="KW-0217">Developmental protein</keyword>
<evidence type="ECO:0000256" key="10">
    <source>
        <dbReference type="SAM" id="Phobius"/>
    </source>
</evidence>
<evidence type="ECO:0000256" key="6">
    <source>
        <dbReference type="ARBA" id="ARBA00022687"/>
    </source>
</evidence>
<evidence type="ECO:0000256" key="1">
    <source>
        <dbReference type="ARBA" id="ARBA00004498"/>
    </source>
</evidence>
<gene>
    <name evidence="11" type="primary">Wnt3</name>
</gene>
<keyword evidence="10" id="KW-1133">Transmembrane helix</keyword>
<dbReference type="PRINTS" id="PR01349">
    <property type="entry name" value="WNTPROTEIN"/>
</dbReference>
<keyword evidence="7" id="KW-1015">Disulfide bond</keyword>
<dbReference type="PANTHER" id="PTHR12027">
    <property type="entry name" value="WNT RELATED"/>
    <property type="match status" value="1"/>
</dbReference>
<feature type="transmembrane region" description="Helical" evidence="10">
    <location>
        <begin position="6"/>
        <end position="23"/>
    </location>
</feature>
<dbReference type="EMBL" id="LR791897">
    <property type="protein sequence ID" value="CAB3267759.1"/>
    <property type="molecule type" value="mRNA"/>
</dbReference>
<accession>A0A6F9DX97</accession>
<dbReference type="GO" id="GO:0005615">
    <property type="term" value="C:extracellular space"/>
    <property type="evidence" value="ECO:0007669"/>
    <property type="project" value="TreeGrafter"/>
</dbReference>
<dbReference type="Pfam" id="PF00110">
    <property type="entry name" value="wnt"/>
    <property type="match status" value="1"/>
</dbReference>
<reference evidence="11" key="1">
    <citation type="submission" date="2020-04" db="EMBL/GenBank/DDBJ databases">
        <authorList>
            <person name="Neveu A P."/>
        </authorList>
    </citation>
    <scope>NUCLEOTIDE SEQUENCE</scope>
    <source>
        <tissue evidence="11">Whole embryo</tissue>
    </source>
</reference>
<dbReference type="GO" id="GO:0030182">
    <property type="term" value="P:neuron differentiation"/>
    <property type="evidence" value="ECO:0007669"/>
    <property type="project" value="TreeGrafter"/>
</dbReference>
<dbReference type="FunFam" id="3.30.2460.20:FF:000001">
    <property type="entry name" value="Wnt homolog"/>
    <property type="match status" value="1"/>
</dbReference>
<evidence type="ECO:0000256" key="8">
    <source>
        <dbReference type="ARBA" id="ARBA00023288"/>
    </source>
</evidence>
<dbReference type="GO" id="GO:0005125">
    <property type="term" value="F:cytokine activity"/>
    <property type="evidence" value="ECO:0007669"/>
    <property type="project" value="TreeGrafter"/>
</dbReference>
<dbReference type="SMART" id="SM00097">
    <property type="entry name" value="WNT1"/>
    <property type="match status" value="1"/>
</dbReference>
<dbReference type="InterPro" id="IPR018161">
    <property type="entry name" value="Wnt_CS"/>
</dbReference>
<evidence type="ECO:0000256" key="7">
    <source>
        <dbReference type="ARBA" id="ARBA00023157"/>
    </source>
</evidence>
<comment type="function">
    <text evidence="9">Ligand for members of the frizzled family of seven transmembrane receptors.</text>
</comment>
<dbReference type="GO" id="GO:0060070">
    <property type="term" value="P:canonical Wnt signaling pathway"/>
    <property type="evidence" value="ECO:0007669"/>
    <property type="project" value="TreeGrafter"/>
</dbReference>
<organism evidence="11">
    <name type="scientific">Phallusia mammillata</name>
    <dbReference type="NCBI Taxonomy" id="59560"/>
    <lineage>
        <taxon>Eukaryota</taxon>
        <taxon>Metazoa</taxon>
        <taxon>Chordata</taxon>
        <taxon>Tunicata</taxon>
        <taxon>Ascidiacea</taxon>
        <taxon>Phlebobranchia</taxon>
        <taxon>Ascidiidae</taxon>
        <taxon>Phallusia</taxon>
    </lineage>
</organism>
<evidence type="ECO:0000256" key="4">
    <source>
        <dbReference type="ARBA" id="ARBA00022525"/>
    </source>
</evidence>
<evidence type="ECO:0000256" key="3">
    <source>
        <dbReference type="ARBA" id="ARBA00022473"/>
    </source>
</evidence>
<name>A0A6F9DX97_9ASCI</name>
<keyword evidence="6 9" id="KW-0879">Wnt signaling pathway</keyword>
<dbReference type="PANTHER" id="PTHR12027:SF100">
    <property type="entry name" value="PROTEIN WNT"/>
    <property type="match status" value="1"/>
</dbReference>
<dbReference type="InterPro" id="IPR043158">
    <property type="entry name" value="Wnt_C"/>
</dbReference>
<dbReference type="PROSITE" id="PS00246">
    <property type="entry name" value="WNT1"/>
    <property type="match status" value="1"/>
</dbReference>
<evidence type="ECO:0000256" key="5">
    <source>
        <dbReference type="ARBA" id="ARBA00022530"/>
    </source>
</evidence>
<evidence type="ECO:0000256" key="2">
    <source>
        <dbReference type="ARBA" id="ARBA00005683"/>
    </source>
</evidence>
<comment type="similarity">
    <text evidence="2 9">Belongs to the Wnt family.</text>
</comment>
<proteinExistence type="evidence at transcript level"/>
<keyword evidence="5" id="KW-0272">Extracellular matrix</keyword>
<dbReference type="Gene3D" id="3.30.2460.20">
    <property type="match status" value="1"/>
</dbReference>
<keyword evidence="8" id="KW-0449">Lipoprotein</keyword>
<keyword evidence="10" id="KW-0472">Membrane</keyword>
<sequence>MNLVGSVAVWIYPMFWFVIFRMVTSKCEARNGAPKWWNVASTSVDMATMACSRIPGLNSRQLRFCTMNRSFMPSIADGTQLGFKQCQLQFKNRRWNCSTSSRSVSGHGSRRRNLFGSVLERGSKEAAFVHALAAAGVAHSITKSCWKGNLENCKCNNIGRLRPRFRSLPRIDWKWGSCDENVEYGIARSRDFVDARDQSPYARSIMNLHNNEAGREALRDQVRRKCKCHGVSGSCELKTCWLVLPDFNQVGAYLKQRYLDASLMKVQSFTGVRGCEDDFVPSHSFHRRPTKKDLIYYESSPDFCDRNVASGIKGTRGRICNADSEGVDGCFLLCCGRGHTTKRKTRVEKCRCVFQWCCKVKCEDCVIEYEEHTCK</sequence>
<evidence type="ECO:0000313" key="11">
    <source>
        <dbReference type="EMBL" id="CAB3267759.1"/>
    </source>
</evidence>
<dbReference type="InterPro" id="IPR005817">
    <property type="entry name" value="Wnt"/>
</dbReference>
<keyword evidence="4" id="KW-0964">Secreted</keyword>
<dbReference type="GO" id="GO:0005109">
    <property type="term" value="F:frizzled binding"/>
    <property type="evidence" value="ECO:0007669"/>
    <property type="project" value="TreeGrafter"/>
</dbReference>
<protein>
    <recommendedName>
        <fullName evidence="9">Protein Wnt</fullName>
    </recommendedName>
</protein>
<evidence type="ECO:0000256" key="9">
    <source>
        <dbReference type="RuleBase" id="RU003500"/>
    </source>
</evidence>
<dbReference type="AlphaFoldDB" id="A0A6F9DX97"/>